<organism evidence="1 2">
    <name type="scientific">Glycomyces terrestris</name>
    <dbReference type="NCBI Taxonomy" id="2493553"/>
    <lineage>
        <taxon>Bacteria</taxon>
        <taxon>Bacillati</taxon>
        <taxon>Actinomycetota</taxon>
        <taxon>Actinomycetes</taxon>
        <taxon>Glycomycetales</taxon>
        <taxon>Glycomycetaceae</taxon>
        <taxon>Glycomyces</taxon>
    </lineage>
</organism>
<proteinExistence type="predicted"/>
<sequence length="132" mass="13966">MFGEDRIGEQLAQVREALAQAAAQPGAQTEPILTEASGGRIQVTLGTDGRFERIKMTLSALKDGPEALVEQLTLAVNDAIDQRAALTAAPGPAPDMAAVNEQAARMQEASLRQFQAMDAAIGDLMTRLYGGR</sequence>
<keyword evidence="2" id="KW-1185">Reference proteome</keyword>
<accession>A0A426UUX3</accession>
<evidence type="ECO:0008006" key="3">
    <source>
        <dbReference type="Google" id="ProtNLM"/>
    </source>
</evidence>
<evidence type="ECO:0000313" key="1">
    <source>
        <dbReference type="EMBL" id="RRR98135.1"/>
    </source>
</evidence>
<dbReference type="SUPFAM" id="SSF82607">
    <property type="entry name" value="YbaB-like"/>
    <property type="match status" value="1"/>
</dbReference>
<reference evidence="1 2" key="1">
    <citation type="submission" date="2018-12" db="EMBL/GenBank/DDBJ databases">
        <title>Glycomyces sp. YIM 121974 draft genome.</title>
        <authorList>
            <person name="Li Q."/>
        </authorList>
    </citation>
    <scope>NUCLEOTIDE SEQUENCE [LARGE SCALE GENOMIC DNA]</scope>
    <source>
        <strain evidence="1 2">YIM 121974</strain>
    </source>
</reference>
<comment type="caution">
    <text evidence="1">The sequence shown here is derived from an EMBL/GenBank/DDBJ whole genome shotgun (WGS) entry which is preliminary data.</text>
</comment>
<evidence type="ECO:0000313" key="2">
    <source>
        <dbReference type="Proteomes" id="UP000277256"/>
    </source>
</evidence>
<dbReference type="OrthoDB" id="5188590at2"/>
<dbReference type="InterPro" id="IPR036894">
    <property type="entry name" value="YbaB-like_sf"/>
</dbReference>
<gene>
    <name evidence="1" type="ORF">EIW28_14535</name>
</gene>
<dbReference type="AlphaFoldDB" id="A0A426UUX3"/>
<name>A0A426UUX3_9ACTN</name>
<dbReference type="RefSeq" id="WP_125248444.1">
    <property type="nucleotide sequence ID" value="NZ_RSEB01000004.1"/>
</dbReference>
<protein>
    <recommendedName>
        <fullName evidence="3">YbaB/EbfC family DNA-binding protein</fullName>
    </recommendedName>
</protein>
<dbReference type="Proteomes" id="UP000277256">
    <property type="component" value="Unassembled WGS sequence"/>
</dbReference>
<dbReference type="EMBL" id="RSEB01000004">
    <property type="protein sequence ID" value="RRR98135.1"/>
    <property type="molecule type" value="Genomic_DNA"/>
</dbReference>
<dbReference type="Gene3D" id="3.30.1310.10">
    <property type="entry name" value="Nucleoid-associated protein YbaB-like domain"/>
    <property type="match status" value="1"/>
</dbReference>